<evidence type="ECO:0000256" key="1">
    <source>
        <dbReference type="SAM" id="SignalP"/>
    </source>
</evidence>
<dbReference type="EMBL" id="UHJC01000001">
    <property type="protein sequence ID" value="SUP80544.1"/>
    <property type="molecule type" value="Genomic_DNA"/>
</dbReference>
<proteinExistence type="predicted"/>
<sequence>MKKLTLSVLFGSLVFPYSATAEMWENECIGYYQLQLPSNLEVALYPIEDFVNPRKQPENDGDIKTRIYASPKITFGKKTNIHDNDSVQAQFTKFDYGKYELGISSESPALINFPTYIERVKGSIDFWNNVKKQYEALDFRISKKPVMPKAEFNRRYGYLIKEYPDAFTVYESRGYTVYLNKDNHLYHFWEDFQKENGDKSLTAEKQLRDSEPEVLSLLNRFHTRKLYEVPIGQGFCMPYGFIAGDSGHEKRNMGVTYRLKEHPDVTIFFQDFGTNGEILTDKESMKDAVTSMWNSDYLMGASKKELLSPKWHAIKMDGRDGLGTFVKGTYSNVPVYDYKGHVSKRLNYTNYAYLAYVRGNKESRDKEPDLLLYVSQDSEQAKDIPPMDKDELKKLAEHIVSSVKRR</sequence>
<dbReference type="Proteomes" id="UP000255087">
    <property type="component" value="Unassembled WGS sequence"/>
</dbReference>
<reference evidence="3 4" key="1">
    <citation type="submission" date="2018-06" db="EMBL/GenBank/DDBJ databases">
        <authorList>
            <consortium name="Pathogen Informatics"/>
            <person name="Doyle S."/>
        </authorList>
    </citation>
    <scope>NUCLEOTIDE SEQUENCE [LARGE SCALE GENOMIC DNA]</scope>
    <source>
        <strain evidence="3 4">NCTC8580</strain>
    </source>
</reference>
<name>A0A380Q401_YERPU</name>
<feature type="chain" id="PRO_5016970674" description="Tle cognate immunity protein 4 C-terminal domain-containing protein" evidence="1">
    <location>
        <begin position="22"/>
        <end position="406"/>
    </location>
</feature>
<dbReference type="RefSeq" id="WP_243746744.1">
    <property type="nucleotide sequence ID" value="NZ_UHJC01000001.1"/>
</dbReference>
<protein>
    <recommendedName>
        <fullName evidence="2">Tle cognate immunity protein 4 C-terminal domain-containing protein</fullName>
    </recommendedName>
</protein>
<dbReference type="AlphaFoldDB" id="A0A380Q401"/>
<evidence type="ECO:0000259" key="2">
    <source>
        <dbReference type="Pfam" id="PF18426"/>
    </source>
</evidence>
<evidence type="ECO:0000313" key="3">
    <source>
        <dbReference type="EMBL" id="SUP80544.1"/>
    </source>
</evidence>
<dbReference type="Pfam" id="PF18426">
    <property type="entry name" value="Tli4_C"/>
    <property type="match status" value="1"/>
</dbReference>
<evidence type="ECO:0000313" key="4">
    <source>
        <dbReference type="Proteomes" id="UP000255087"/>
    </source>
</evidence>
<feature type="signal peptide" evidence="1">
    <location>
        <begin position="1"/>
        <end position="21"/>
    </location>
</feature>
<gene>
    <name evidence="3" type="ORF">NCTC8580_00601</name>
</gene>
<organism evidence="3 4">
    <name type="scientific">Yersinia pseudotuberculosis</name>
    <dbReference type="NCBI Taxonomy" id="633"/>
    <lineage>
        <taxon>Bacteria</taxon>
        <taxon>Pseudomonadati</taxon>
        <taxon>Pseudomonadota</taxon>
        <taxon>Gammaproteobacteria</taxon>
        <taxon>Enterobacterales</taxon>
        <taxon>Yersiniaceae</taxon>
        <taxon>Yersinia</taxon>
    </lineage>
</organism>
<dbReference type="InterPro" id="IPR041290">
    <property type="entry name" value="Tli4_C"/>
</dbReference>
<keyword evidence="1" id="KW-0732">Signal</keyword>
<accession>A0A380Q401</accession>
<feature type="domain" description="Tle cognate immunity protein 4 C-terminal" evidence="2">
    <location>
        <begin position="228"/>
        <end position="290"/>
    </location>
</feature>